<sequence>MANPDAAAREAITIVGVIGAFLLFSLFTWAFKRNKNAKAKAKDKDEDGRKDRKRSKDDYEKDRKKKNRERDEKDKNKHRDDDGRKKKNEDGGSDREKPKPPESPASTKFDPNKPFDDDDDDDAIPTIPANFQNPLNSMMNSNFQLAPDIRLGVQNNDGTPFKVKFHDTPTTSTFTPHPGTSNTQPGHGHGNGGWGGPPSGGLGGGIQPVPQTASIPMNYYDGNHQSAGYVPPFFPLGMTSPLTPNYTIPSAIPILTKERIDQPYTPAPIKIPFYTRMPSLTHSDSSSLSDDELISPLTPIQVRTAQLIPDSIDPFFYTSAEPTKTAFNSADLHYDDMPGSELRPREAQKQTDPIDLRARRLSDLLGVPGLGESLYPAEGDRYNPTIFGDLKDRKGKEIPISPIKVSERMSPIDLNPVYVTEEGDKEKMIVKNLSPLEPTLSPTKAKEKAKRREKAETNDGRTWDELKGRYLSPRAVDLPTPLAEEAKKARRNQKKIEQDDHERARARSSREKEKVPLSPERARDGNRNRDKVKGMKKQRVKVVDRHTGRVKTEEILVTDVSDIERESVPERAKARTKVAVRDELSEGEEEYVRNGKKKNKEKLRRKVRVDSEGEYVSVDEDGQRHKRKDRKKRSVFSKEEEDERVRNRRRKENLRDREGGYYSEEEVETRRKIKPKREKLRHERARASVSDEEEEELYKRYTDKRGQPKLRKLPRDDPYIDTYRKRERVRAGGEVREYEDDEYEMDRFAQGGQGKARRRLHVGHGYQDEIPMQSIPNQYQHQQQPQPQPQLVQADPILAQSQLHRPQAGRAAIETEISRENPGTSQLEREELARLRLEKMDEEDDFTRKGRILGKGNNVQEEEDDLNDADADDAKLKKKQNRKAGKVGLEEADVDIDDETEPSKLGSRRRADSNGEEGPHSKASRRMRDDEVMKTESTGEIALNHAVRSEKPVERTRRKQVTMSDPDLPDGPNEEYQQLQARRFRQGTADSADVVSVADNKLDEKAEMKSRSPHSAAHSAVDHVVVSKTGVSLVDAENKPRHGEQEDSPENHDRHHLLRTNHHDDENAVPSTRAAGSKSSPTDMTTRQAPKRNPLALAYSDTRDSQIHHRRRDSLEPLPSPLKARDRSLGDKEPRRAEVMARARKEDKYATWEGIIKQELSMHEISRDDRTILQEKSMRRWMKRRDRMMDGRLETLEEEVLRDVVRGVVQKYKKKIKEDEISEQTRAQMPKASKHPGVEEQQYDRPPPVRAGREMPASHMDQPRTALGVSGKAERRQRRQQSADDKREIVDVSDLKDEEIAEYEKTGQLPTQHQSRTEDIGDRIPARQKARPALSDKPHRDVQEGEQDKPSTQLISRRRQPVPAEDDDVGARSPDVVPQNERSASNKKKKPLALSDSPDSDIGGEDRRLLTPTNGKATFADGFDDDEELYGFKPDEREQQPMTSDAVNAEEMPKSRRKIVLNEKKPRHRRDSGYESDSGDPASLRGKAVPVRVDLDPKEKGEEVAAPKVTPLNPKEQERVTSPNKVLSHARRQNYDDDDEDDDGTDLFEHTSGVVPAKYRDEQPYVDSQEQETQRPLASENDVILKKDKGGIKTVLTHNKRKKSGESELSELSDKSRAPRNKEKLEHSFERESMQDDLFAHESTRENISQKSNWNHDKSTFEGSTKHDENRIWPMDGENPIREFQRDLQVHKAFIPETRGHSSVQEVSDEEGVGLRVTEPLKISRERKGSTPPKRGNQANTIDDPEDSGHGRGAGDVPVRDSKPDKDDLRTMGHGRRGREPKKAHNDESDVRFQDKSEVDDIGGDASRREMAHRDRRNESLLISPLSPREERRMLKDREANEAKRRRRRDQGVPDRTEYDVSDLDSPTAVSDTNRKNVKGTDKQEAGVLGHKTRKGRPEAVEEGADDERTENQHRRGMRKQGQRGRDALAKEEDEMEINRGNGKTRVQARQRVEELKGEKAQIGESSSDEEDEQPKNEKRQRGERDEKRRKFQELKGEKPQIEDSSSDEDFTADRPGAVAHRRRQEGKADNKEERNQNLERTQRETNNERDRRDPRKITGNGNGIDSDDSSDEEELGRTRSHQRDGSPRHVEREAANGSATKSKANRWQYPAEIKSPEPVSRKVRTGSDKRYEDDDDEFREYHVNPISWRPTVHLRAAWQILKNAPIWSTISLIGLFLYVEITRQLFSLLAISSGSVSVAPTTSSGLSKRATTTDDLGFDIKLTNTLFSSMISTNGLESTSFFIFISFWNVICIPIVGYLIYVTLEASSSPHDKRRSKSWILWKIRRLLKISTRVILLDRRIDGPRKFIRRVTWYTLARSLIFLGQLVATVLVFRQTTSLAFLSGQGQGQSTSFSILGDVTATQDTLSELNQNLSNPQVFAIVNFVFMFLLLNLSMGWYILLNSSSKSPLREAR</sequence>
<organism evidence="3">
    <name type="scientific">Kwoniella dejecticola CBS 10117</name>
    <dbReference type="NCBI Taxonomy" id="1296121"/>
    <lineage>
        <taxon>Eukaryota</taxon>
        <taxon>Fungi</taxon>
        <taxon>Dikarya</taxon>
        <taxon>Basidiomycota</taxon>
        <taxon>Agaricomycotina</taxon>
        <taxon>Tremellomycetes</taxon>
        <taxon>Tremellales</taxon>
        <taxon>Cryptococcaceae</taxon>
        <taxon>Kwoniella</taxon>
    </lineage>
</organism>
<feature type="transmembrane region" description="Helical" evidence="2">
    <location>
        <begin position="2312"/>
        <end position="2334"/>
    </location>
</feature>
<feature type="transmembrane region" description="Helical" evidence="2">
    <location>
        <begin position="2379"/>
        <end position="2401"/>
    </location>
</feature>
<accession>A0A1A6AC23</accession>
<feature type="compositionally biased region" description="Basic and acidic residues" evidence="1">
    <location>
        <begin position="1334"/>
        <end position="1349"/>
    </location>
</feature>
<feature type="compositionally biased region" description="Basic residues" evidence="1">
    <location>
        <begin position="624"/>
        <end position="635"/>
    </location>
</feature>
<keyword evidence="2" id="KW-0472">Membrane</keyword>
<feature type="compositionally biased region" description="Acidic residues" evidence="1">
    <location>
        <begin position="860"/>
        <end position="871"/>
    </location>
</feature>
<evidence type="ECO:0000313" key="4">
    <source>
        <dbReference type="EMBL" id="WWC59497.1"/>
    </source>
</evidence>
<feature type="compositionally biased region" description="Basic and acidic residues" evidence="1">
    <location>
        <begin position="453"/>
        <end position="468"/>
    </location>
</feature>
<feature type="compositionally biased region" description="Basic residues" evidence="1">
    <location>
        <begin position="876"/>
        <end position="885"/>
    </location>
</feature>
<protein>
    <submittedName>
        <fullName evidence="3">Uncharacterized protein</fullName>
    </submittedName>
</protein>
<feature type="transmembrane region" description="Helical" evidence="2">
    <location>
        <begin position="12"/>
        <end position="31"/>
    </location>
</feature>
<feature type="compositionally biased region" description="Basic and acidic residues" evidence="1">
    <location>
        <begin position="1873"/>
        <end position="1885"/>
    </location>
</feature>
<feature type="compositionally biased region" description="Acidic residues" evidence="1">
    <location>
        <begin position="890"/>
        <end position="900"/>
    </location>
</feature>
<dbReference type="EMBL" id="CP144531">
    <property type="protein sequence ID" value="WWC59497.1"/>
    <property type="molecule type" value="Genomic_DNA"/>
</dbReference>
<feature type="compositionally biased region" description="Basic and acidic residues" evidence="1">
    <location>
        <begin position="1281"/>
        <end position="1295"/>
    </location>
</feature>
<reference evidence="4" key="2">
    <citation type="submission" date="2013-07" db="EMBL/GenBank/DDBJ databases">
        <authorList>
            <consortium name="The Broad Institute Genome Sequencing Platform"/>
            <person name="Cuomo C."/>
            <person name="Litvintseva A."/>
            <person name="Chen Y."/>
            <person name="Heitman J."/>
            <person name="Sun S."/>
            <person name="Springer D."/>
            <person name="Dromer F."/>
            <person name="Young S.K."/>
            <person name="Zeng Q."/>
            <person name="Gargeya S."/>
            <person name="Fitzgerald M."/>
            <person name="Abouelleil A."/>
            <person name="Alvarado L."/>
            <person name="Berlin A.M."/>
            <person name="Chapman S.B."/>
            <person name="Dewar J."/>
            <person name="Goldberg J."/>
            <person name="Griggs A."/>
            <person name="Gujja S."/>
            <person name="Hansen M."/>
            <person name="Howarth C."/>
            <person name="Imamovic A."/>
            <person name="Larimer J."/>
            <person name="McCowan C."/>
            <person name="Murphy C."/>
            <person name="Pearson M."/>
            <person name="Priest M."/>
            <person name="Roberts A."/>
            <person name="Saif S."/>
            <person name="Shea T."/>
            <person name="Sykes S."/>
            <person name="Wortman J."/>
            <person name="Nusbaum C."/>
            <person name="Birren B."/>
        </authorList>
    </citation>
    <scope>NUCLEOTIDE SEQUENCE</scope>
    <source>
        <strain evidence="4">CBS 10117</strain>
    </source>
</reference>
<feature type="compositionally biased region" description="Basic and acidic residues" evidence="1">
    <location>
        <begin position="1123"/>
        <end position="1139"/>
    </location>
</feature>
<keyword evidence="2" id="KW-0812">Transmembrane</keyword>
<feature type="compositionally biased region" description="Basic and acidic residues" evidence="1">
    <location>
        <begin position="909"/>
        <end position="934"/>
    </location>
</feature>
<feature type="compositionally biased region" description="Low complexity" evidence="1">
    <location>
        <begin position="1014"/>
        <end position="1027"/>
    </location>
</feature>
<feature type="compositionally biased region" description="Basic and acidic residues" evidence="1">
    <location>
        <begin position="1781"/>
        <end position="1799"/>
    </location>
</feature>
<evidence type="ECO:0000313" key="5">
    <source>
        <dbReference type="Proteomes" id="UP000078595"/>
    </source>
</evidence>
<feature type="compositionally biased region" description="Basic and acidic residues" evidence="1">
    <location>
        <begin position="1654"/>
        <end position="1671"/>
    </location>
</feature>
<feature type="compositionally biased region" description="Basic and acidic residues" evidence="1">
    <location>
        <begin position="1315"/>
        <end position="1325"/>
    </location>
</feature>
<keyword evidence="2" id="KW-1133">Transmembrane helix</keyword>
<gene>
    <name evidence="3" type="ORF">I303_01808</name>
    <name evidence="4" type="ORF">I303_102053</name>
</gene>
<dbReference type="STRING" id="1296121.A0A1A6AC23"/>
<reference evidence="4" key="3">
    <citation type="submission" date="2024-02" db="EMBL/GenBank/DDBJ databases">
        <title>Comparative genomics of Cryptococcus and Kwoniella reveals pathogenesis evolution and contrasting modes of karyotype evolution via chromosome fusion or intercentromeric recombination.</title>
        <authorList>
            <person name="Coelho M.A."/>
            <person name="David-Palma M."/>
            <person name="Shea T."/>
            <person name="Bowers K."/>
            <person name="McGinley-Smith S."/>
            <person name="Mohammad A.W."/>
            <person name="Gnirke A."/>
            <person name="Yurkov A.M."/>
            <person name="Nowrousian M."/>
            <person name="Sun S."/>
            <person name="Cuomo C.A."/>
            <person name="Heitman J."/>
        </authorList>
    </citation>
    <scope>NUCLEOTIDE SEQUENCE</scope>
    <source>
        <strain evidence="4">CBS 10117</strain>
    </source>
</reference>
<evidence type="ECO:0000313" key="3">
    <source>
        <dbReference type="EMBL" id="OBR87600.1"/>
    </source>
</evidence>
<feature type="compositionally biased region" description="Gly residues" evidence="1">
    <location>
        <begin position="187"/>
        <end position="206"/>
    </location>
</feature>
<dbReference type="VEuPathDB" id="FungiDB:I303_01808"/>
<feature type="compositionally biased region" description="Basic and acidic residues" evidence="1">
    <location>
        <begin position="827"/>
        <end position="839"/>
    </location>
</feature>
<feature type="compositionally biased region" description="Basic and acidic residues" evidence="1">
    <location>
        <begin position="563"/>
        <end position="584"/>
    </location>
</feature>
<dbReference type="RefSeq" id="XP_018265442.1">
    <property type="nucleotide sequence ID" value="XM_018405161.1"/>
</dbReference>
<feature type="compositionally biased region" description="Basic and acidic residues" evidence="1">
    <location>
        <begin position="40"/>
        <end position="100"/>
    </location>
</feature>
<proteinExistence type="predicted"/>
<feature type="region of interest" description="Disordered" evidence="1">
    <location>
        <begin position="429"/>
        <end position="546"/>
    </location>
</feature>
<dbReference type="KEGG" id="kdj:28965507"/>
<feature type="compositionally biased region" description="Basic and acidic residues" evidence="1">
    <location>
        <begin position="494"/>
        <end position="533"/>
    </location>
</feature>
<evidence type="ECO:0000256" key="1">
    <source>
        <dbReference type="SAM" id="MobiDB-lite"/>
    </source>
</evidence>
<feature type="compositionally biased region" description="Basic and acidic residues" evidence="1">
    <location>
        <begin position="2076"/>
        <end position="2095"/>
    </location>
</feature>
<name>A0A1A6AC23_9TREE</name>
<feature type="compositionally biased region" description="Polar residues" evidence="1">
    <location>
        <begin position="1077"/>
        <end position="1088"/>
    </location>
</feature>
<dbReference type="OrthoDB" id="2565306at2759"/>
<feature type="transmembrane region" description="Helical" evidence="2">
    <location>
        <begin position="2242"/>
        <end position="2265"/>
    </location>
</feature>
<feature type="region of interest" description="Disordered" evidence="1">
    <location>
        <begin position="1693"/>
        <end position="2132"/>
    </location>
</feature>
<feature type="region of interest" description="Disordered" evidence="1">
    <location>
        <begin position="35"/>
        <end position="136"/>
    </location>
</feature>
<feature type="compositionally biased region" description="Basic and acidic residues" evidence="1">
    <location>
        <begin position="1758"/>
        <end position="1771"/>
    </location>
</feature>
<feature type="compositionally biased region" description="Basic and acidic residues" evidence="1">
    <location>
        <begin position="1951"/>
        <end position="1962"/>
    </location>
</feature>
<feature type="compositionally biased region" description="Basic and acidic residues" evidence="1">
    <location>
        <begin position="1493"/>
        <end position="1505"/>
    </location>
</feature>
<feature type="compositionally biased region" description="Acidic residues" evidence="1">
    <location>
        <begin position="2066"/>
        <end position="2075"/>
    </location>
</feature>
<feature type="compositionally biased region" description="Basic and acidic residues" evidence="1">
    <location>
        <begin position="2026"/>
        <end position="2057"/>
    </location>
</feature>
<feature type="compositionally biased region" description="Basic and acidic residues" evidence="1">
    <location>
        <begin position="1850"/>
        <end position="1859"/>
    </location>
</feature>
<evidence type="ECO:0000256" key="2">
    <source>
        <dbReference type="SAM" id="Phobius"/>
    </source>
</evidence>
<feature type="compositionally biased region" description="Basic and acidic residues" evidence="1">
    <location>
        <begin position="1974"/>
        <end position="2002"/>
    </location>
</feature>
<dbReference type="EMBL" id="KI894028">
    <property type="protein sequence ID" value="OBR87600.1"/>
    <property type="molecule type" value="Genomic_DNA"/>
</dbReference>
<reference evidence="3" key="1">
    <citation type="submission" date="2013-07" db="EMBL/GenBank/DDBJ databases">
        <title>The Genome Sequence of Cryptococcus dejecticola CBS10117.</title>
        <authorList>
            <consortium name="The Broad Institute Genome Sequencing Platform"/>
            <person name="Cuomo C."/>
            <person name="Litvintseva A."/>
            <person name="Chen Y."/>
            <person name="Heitman J."/>
            <person name="Sun S."/>
            <person name="Springer D."/>
            <person name="Dromer F."/>
            <person name="Young S.K."/>
            <person name="Zeng Q."/>
            <person name="Gargeya S."/>
            <person name="Fitzgerald M."/>
            <person name="Abouelleil A."/>
            <person name="Alvarado L."/>
            <person name="Berlin A.M."/>
            <person name="Chapman S.B."/>
            <person name="Dewar J."/>
            <person name="Goldberg J."/>
            <person name="Griggs A."/>
            <person name="Gujja S."/>
            <person name="Hansen M."/>
            <person name="Howarth C."/>
            <person name="Imamovic A."/>
            <person name="Larimer J."/>
            <person name="McCowan C."/>
            <person name="Murphy C."/>
            <person name="Pearson M."/>
            <person name="Priest M."/>
            <person name="Roberts A."/>
            <person name="Saif S."/>
            <person name="Shea T."/>
            <person name="Sykes S."/>
            <person name="Wortman J."/>
            <person name="Nusbaum C."/>
            <person name="Birren B."/>
        </authorList>
    </citation>
    <scope>NUCLEOTIDE SEQUENCE [LARGE SCALE GENOMIC DNA]</scope>
    <source>
        <strain evidence="3">CBS 10117</strain>
    </source>
</reference>
<feature type="compositionally biased region" description="Basic and acidic residues" evidence="1">
    <location>
        <begin position="1036"/>
        <end position="1053"/>
    </location>
</feature>
<feature type="region of interest" description="Disordered" evidence="1">
    <location>
        <begin position="168"/>
        <end position="210"/>
    </location>
</feature>
<feature type="compositionally biased region" description="Acidic residues" evidence="1">
    <location>
        <begin position="1536"/>
        <end position="1546"/>
    </location>
</feature>
<feature type="region of interest" description="Disordered" evidence="1">
    <location>
        <begin position="563"/>
        <end position="700"/>
    </location>
</feature>
<feature type="region of interest" description="Disordered" evidence="1">
    <location>
        <begin position="1214"/>
        <end position="1677"/>
    </location>
</feature>
<keyword evidence="5" id="KW-1185">Reference proteome</keyword>
<feature type="compositionally biased region" description="Basic and acidic residues" evidence="1">
    <location>
        <begin position="1612"/>
        <end position="1645"/>
    </location>
</feature>
<feature type="compositionally biased region" description="Polar residues" evidence="1">
    <location>
        <begin position="168"/>
        <end position="184"/>
    </location>
</feature>
<feature type="compositionally biased region" description="Basic and acidic residues" evidence="1">
    <location>
        <begin position="1828"/>
        <end position="1843"/>
    </location>
</feature>
<dbReference type="Proteomes" id="UP000078595">
    <property type="component" value="Chromosome 2"/>
</dbReference>
<feature type="compositionally biased region" description="Basic residues" evidence="1">
    <location>
        <begin position="1455"/>
        <end position="1470"/>
    </location>
</feature>
<feature type="compositionally biased region" description="Basic and acidic residues" evidence="1">
    <location>
        <begin position="1806"/>
        <end position="1819"/>
    </location>
</feature>
<feature type="compositionally biased region" description="Basic and acidic residues" evidence="1">
    <location>
        <begin position="1000"/>
        <end position="1010"/>
    </location>
</feature>
<dbReference type="GeneID" id="28965507"/>
<feature type="compositionally biased region" description="Low complexity" evidence="1">
    <location>
        <begin position="773"/>
        <end position="796"/>
    </location>
</feature>
<feature type="region of interest" description="Disordered" evidence="1">
    <location>
        <begin position="772"/>
        <end position="1139"/>
    </location>
</feature>
<feature type="compositionally biased region" description="Basic residues" evidence="1">
    <location>
        <begin position="671"/>
        <end position="684"/>
    </location>
</feature>
<feature type="compositionally biased region" description="Basic residues" evidence="1">
    <location>
        <begin position="594"/>
        <end position="607"/>
    </location>
</feature>